<protein>
    <submittedName>
        <fullName evidence="3">Glycosyltransferase involved in cell wall bisynthesis</fullName>
    </submittedName>
</protein>
<dbReference type="InterPro" id="IPR001296">
    <property type="entry name" value="Glyco_trans_1"/>
</dbReference>
<dbReference type="Pfam" id="PF13439">
    <property type="entry name" value="Glyco_transf_4"/>
    <property type="match status" value="1"/>
</dbReference>
<dbReference type="PANTHER" id="PTHR45947">
    <property type="entry name" value="SULFOQUINOVOSYL TRANSFERASE SQD2"/>
    <property type="match status" value="1"/>
</dbReference>
<evidence type="ECO:0000259" key="2">
    <source>
        <dbReference type="Pfam" id="PF13439"/>
    </source>
</evidence>
<dbReference type="CDD" id="cd03794">
    <property type="entry name" value="GT4_WbuB-like"/>
    <property type="match status" value="1"/>
</dbReference>
<name>A0A1H8E1Z9_9FIRM</name>
<dbReference type="EMBL" id="FOCG01000004">
    <property type="protein sequence ID" value="SEN13456.1"/>
    <property type="molecule type" value="Genomic_DNA"/>
</dbReference>
<feature type="domain" description="Glycosyl transferase family 1" evidence="1">
    <location>
        <begin position="224"/>
        <end position="389"/>
    </location>
</feature>
<gene>
    <name evidence="3" type="ORF">SAMN05216180_2851</name>
</gene>
<dbReference type="RefSeq" id="WP_092756359.1">
    <property type="nucleotide sequence ID" value="NZ_FOCG01000004.1"/>
</dbReference>
<dbReference type="GO" id="GO:0016758">
    <property type="term" value="F:hexosyltransferase activity"/>
    <property type="evidence" value="ECO:0007669"/>
    <property type="project" value="TreeGrafter"/>
</dbReference>
<dbReference type="Pfam" id="PF00534">
    <property type="entry name" value="Glycos_transf_1"/>
    <property type="match status" value="1"/>
</dbReference>
<proteinExistence type="predicted"/>
<keyword evidence="4" id="KW-1185">Reference proteome</keyword>
<dbReference type="OrthoDB" id="9811902at2"/>
<evidence type="ECO:0000313" key="3">
    <source>
        <dbReference type="EMBL" id="SEN13456.1"/>
    </source>
</evidence>
<dbReference type="PANTHER" id="PTHR45947:SF3">
    <property type="entry name" value="SULFOQUINOVOSYL TRANSFERASE SQD2"/>
    <property type="match status" value="1"/>
</dbReference>
<dbReference type="InterPro" id="IPR028098">
    <property type="entry name" value="Glyco_trans_4-like_N"/>
</dbReference>
<organism evidence="3 4">
    <name type="scientific">Hydrogenoanaerobacterium saccharovorans</name>
    <dbReference type="NCBI Taxonomy" id="474960"/>
    <lineage>
        <taxon>Bacteria</taxon>
        <taxon>Bacillati</taxon>
        <taxon>Bacillota</taxon>
        <taxon>Clostridia</taxon>
        <taxon>Eubacteriales</taxon>
        <taxon>Oscillospiraceae</taxon>
        <taxon>Hydrogenoanaerobacterium</taxon>
    </lineage>
</organism>
<dbReference type="Gene3D" id="3.40.50.2000">
    <property type="entry name" value="Glycogen Phosphorylase B"/>
    <property type="match status" value="2"/>
</dbReference>
<dbReference type="STRING" id="474960.SAMN05216180_2851"/>
<accession>A0A1H8E1Z9</accession>
<evidence type="ECO:0000313" key="4">
    <source>
        <dbReference type="Proteomes" id="UP000199158"/>
    </source>
</evidence>
<dbReference type="AlphaFoldDB" id="A0A1H8E1Z9"/>
<dbReference type="Proteomes" id="UP000199158">
    <property type="component" value="Unassembled WGS sequence"/>
</dbReference>
<evidence type="ECO:0000259" key="1">
    <source>
        <dbReference type="Pfam" id="PF00534"/>
    </source>
</evidence>
<dbReference type="InterPro" id="IPR050194">
    <property type="entry name" value="Glycosyltransferase_grp1"/>
</dbReference>
<feature type="domain" description="Glycosyltransferase subfamily 4-like N-terminal" evidence="2">
    <location>
        <begin position="16"/>
        <end position="207"/>
    </location>
</feature>
<keyword evidence="3" id="KW-0808">Transferase</keyword>
<dbReference type="SUPFAM" id="SSF53756">
    <property type="entry name" value="UDP-Glycosyltransferase/glycogen phosphorylase"/>
    <property type="match status" value="1"/>
</dbReference>
<sequence length="412" mass="47641">MNIWILNHYAIPPSLGGLTRHYYFSKFLGKKGHKVRIFTSSMIHNTKINMVEGKELYREKITDGIEYTFVRAGDYHANGFSRIKNMLDFPLNLWRLRNTFERPDVIYTSSPDLFAAFAAIHIAKQKKVPCVVEVRDLWPESIIEYKGISRKNPVIIVLQQLEKWIYKKADRIIFTMEGGKDYIIQRGWQNEIDLEKVYHVNNGVDIEEFDHNRDNCRLEHPQLLNPGTFKVVYTGSVRMVNNLKPLVDAAKLLKERAGENIQFLVYGDGNEREELQRYANEISADNIVFLGHVDKKYIPFILSQSNLNLIHVKQTDIMRFGCSLNKLFDYLASGKPILSDLVCRYDLIERCDCGVVIKQQTAAAIADAVMDFYSADKEKQNRWSANARQTALEYDYPALTAKLEQVLCIIKE</sequence>
<reference evidence="3 4" key="1">
    <citation type="submission" date="2016-10" db="EMBL/GenBank/DDBJ databases">
        <authorList>
            <person name="de Groot N.N."/>
        </authorList>
    </citation>
    <scope>NUCLEOTIDE SEQUENCE [LARGE SCALE GENOMIC DNA]</scope>
    <source>
        <strain evidence="3 4">CGMCC 1.5070</strain>
    </source>
</reference>